<name>A0ABR3JT45_9AGAR</name>
<proteinExistence type="predicted"/>
<sequence length="88" mass="9556">MPPSKMAPVVVAKKGIIKDAISNHFWATQFDPQTLVALPNTSDGKWEALTTKVFINGIKLPILALHTAILDTGAAMMIVPPRDAMLIY</sequence>
<evidence type="ECO:0000313" key="1">
    <source>
        <dbReference type="EMBL" id="KAL0958761.1"/>
    </source>
</evidence>
<gene>
    <name evidence="1" type="ORF">HGRIS_014083</name>
</gene>
<evidence type="ECO:0000313" key="2">
    <source>
        <dbReference type="Proteomes" id="UP001556367"/>
    </source>
</evidence>
<keyword evidence="2" id="KW-1185">Reference proteome</keyword>
<comment type="caution">
    <text evidence="1">The sequence shown here is derived from an EMBL/GenBank/DDBJ whole genome shotgun (WGS) entry which is preliminary data.</text>
</comment>
<evidence type="ECO:0008006" key="3">
    <source>
        <dbReference type="Google" id="ProtNLM"/>
    </source>
</evidence>
<organism evidence="1 2">
    <name type="scientific">Hohenbuehelia grisea</name>
    <dbReference type="NCBI Taxonomy" id="104357"/>
    <lineage>
        <taxon>Eukaryota</taxon>
        <taxon>Fungi</taxon>
        <taxon>Dikarya</taxon>
        <taxon>Basidiomycota</taxon>
        <taxon>Agaricomycotina</taxon>
        <taxon>Agaricomycetes</taxon>
        <taxon>Agaricomycetidae</taxon>
        <taxon>Agaricales</taxon>
        <taxon>Pleurotineae</taxon>
        <taxon>Pleurotaceae</taxon>
        <taxon>Hohenbuehelia</taxon>
    </lineage>
</organism>
<dbReference type="Proteomes" id="UP001556367">
    <property type="component" value="Unassembled WGS sequence"/>
</dbReference>
<accession>A0ABR3JT45</accession>
<dbReference type="EMBL" id="JASNQZ010000003">
    <property type="protein sequence ID" value="KAL0958761.1"/>
    <property type="molecule type" value="Genomic_DNA"/>
</dbReference>
<protein>
    <recommendedName>
        <fullName evidence="3">Peptidase A2 domain-containing protein</fullName>
    </recommendedName>
</protein>
<reference evidence="2" key="1">
    <citation type="submission" date="2024-06" db="EMBL/GenBank/DDBJ databases">
        <title>Multi-omics analyses provide insights into the biosynthesis of the anticancer antibiotic pleurotin in Hohenbuehelia grisea.</title>
        <authorList>
            <person name="Weaver J.A."/>
            <person name="Alberti F."/>
        </authorList>
    </citation>
    <scope>NUCLEOTIDE SEQUENCE [LARGE SCALE GENOMIC DNA]</scope>
    <source>
        <strain evidence="2">T-177</strain>
    </source>
</reference>